<dbReference type="Pfam" id="PF20143">
    <property type="entry name" value="NAD_kinase_C"/>
    <property type="match status" value="1"/>
</dbReference>
<dbReference type="InterPro" id="IPR039065">
    <property type="entry name" value="AcoX-like"/>
</dbReference>
<reference evidence="1" key="1">
    <citation type="submission" date="2020-09" db="EMBL/GenBank/DDBJ databases">
        <authorList>
            <person name="Yoon J.-W."/>
        </authorList>
    </citation>
    <scope>NUCLEOTIDE SEQUENCE</scope>
    <source>
        <strain evidence="1">KMU-158</strain>
    </source>
</reference>
<comment type="caution">
    <text evidence="1">The sequence shown here is derived from an EMBL/GenBank/DDBJ whole genome shotgun (WGS) entry which is preliminary data.</text>
</comment>
<keyword evidence="1" id="KW-0808">Transferase</keyword>
<dbReference type="GO" id="GO:0006741">
    <property type="term" value="P:NADP+ biosynthetic process"/>
    <property type="evidence" value="ECO:0007669"/>
    <property type="project" value="InterPro"/>
</dbReference>
<organism evidence="1 2">
    <name type="scientific">Spongiibacter pelagi</name>
    <dbReference type="NCBI Taxonomy" id="2760804"/>
    <lineage>
        <taxon>Bacteria</taxon>
        <taxon>Pseudomonadati</taxon>
        <taxon>Pseudomonadota</taxon>
        <taxon>Gammaproteobacteria</taxon>
        <taxon>Cellvibrionales</taxon>
        <taxon>Spongiibacteraceae</taxon>
        <taxon>Spongiibacter</taxon>
    </lineage>
</organism>
<proteinExistence type="predicted"/>
<dbReference type="GO" id="GO:0003951">
    <property type="term" value="F:NAD+ kinase activity"/>
    <property type="evidence" value="ECO:0007669"/>
    <property type="project" value="InterPro"/>
</dbReference>
<dbReference type="SUPFAM" id="SSF111331">
    <property type="entry name" value="NAD kinase/diacylglycerol kinase-like"/>
    <property type="match status" value="1"/>
</dbReference>
<dbReference type="PANTHER" id="PTHR40697:SF2">
    <property type="entry name" value="ATP-NAD KINASE-RELATED"/>
    <property type="match status" value="1"/>
</dbReference>
<evidence type="ECO:0000313" key="2">
    <source>
        <dbReference type="Proteomes" id="UP000610558"/>
    </source>
</evidence>
<dbReference type="Proteomes" id="UP000610558">
    <property type="component" value="Unassembled WGS sequence"/>
</dbReference>
<dbReference type="EMBL" id="JACXLD010000006">
    <property type="protein sequence ID" value="MBD2859637.1"/>
    <property type="molecule type" value="Genomic_DNA"/>
</dbReference>
<dbReference type="RefSeq" id="WP_190765686.1">
    <property type="nucleotide sequence ID" value="NZ_JACXLD010000006.1"/>
</dbReference>
<sequence length="385" mass="40993">MSSAVFKLGLVINPLAGLGGPLALKGSDDLLKLKPEFVPSANEMSRSEARCLRFLQQIKAGLDQQKMSVSVLGFRGAMAEQVVAEAGLPFDAVGKPADEKLSTPEDSRAAAKAIKQAGADLLVFVGGDGTARDMVQAIGTDLPALGLPAGVKMHSGVYAVSPEAAAEIVLALINGKLVDIAEQEVRDIDEQAFREGRVTTRYYGELLVPKLGGFLQRVKDSGREVEELAVAEIADEVVETMDDRTLYIVGPGSTTAGVMERLGLENTLLGFDLVLAEQLLANDLDAAGLSGALDQHDGPVKVLITAIGGQGHLLGRGNQQLTPELIRRVGRDNFIVLATKTKLSRLEGRPLLVDSNDAQLDAEWAGFIPVITGYRDQVMYRIGQQ</sequence>
<dbReference type="Gene3D" id="3.40.50.10330">
    <property type="entry name" value="Probable inorganic polyphosphate/atp-NAD kinase, domain 1"/>
    <property type="match status" value="1"/>
</dbReference>
<evidence type="ECO:0000313" key="1">
    <source>
        <dbReference type="EMBL" id="MBD2859637.1"/>
    </source>
</evidence>
<accession>A0A927GX52</accession>
<dbReference type="GO" id="GO:0051287">
    <property type="term" value="F:NAD binding"/>
    <property type="evidence" value="ECO:0007669"/>
    <property type="project" value="UniProtKB-ARBA"/>
</dbReference>
<dbReference type="InterPro" id="IPR011386">
    <property type="entry name" value="Put_ATP-NAD_kin"/>
</dbReference>
<dbReference type="PIRSF" id="PIRSF016907">
    <property type="entry name" value="Kin_ATP-NAD"/>
    <property type="match status" value="1"/>
</dbReference>
<keyword evidence="1" id="KW-0418">Kinase</keyword>
<dbReference type="InterPro" id="IPR017438">
    <property type="entry name" value="ATP-NAD_kinase_N"/>
</dbReference>
<name>A0A927GX52_9GAMM</name>
<dbReference type="AlphaFoldDB" id="A0A927GX52"/>
<dbReference type="PANTHER" id="PTHR40697">
    <property type="entry name" value="ACETOIN CATABOLISM PROTEIN X"/>
    <property type="match status" value="1"/>
</dbReference>
<protein>
    <submittedName>
        <fullName evidence="1">ATP-NAD kinase family protein</fullName>
    </submittedName>
</protein>
<gene>
    <name evidence="1" type="ORF">IB286_11525</name>
</gene>
<dbReference type="InterPro" id="IPR016064">
    <property type="entry name" value="NAD/diacylglycerol_kinase_sf"/>
</dbReference>
<dbReference type="Pfam" id="PF01513">
    <property type="entry name" value="NAD_kinase"/>
    <property type="match status" value="1"/>
</dbReference>
<keyword evidence="2" id="KW-1185">Reference proteome</keyword>
<dbReference type="GO" id="GO:0005524">
    <property type="term" value="F:ATP binding"/>
    <property type="evidence" value="ECO:0007669"/>
    <property type="project" value="UniProtKB-ARBA"/>
</dbReference>
<dbReference type="InterPro" id="IPR002504">
    <property type="entry name" value="NADK"/>
</dbReference>